<evidence type="ECO:0000313" key="3">
    <source>
        <dbReference type="Proteomes" id="UP001565471"/>
    </source>
</evidence>
<keyword evidence="3" id="KW-1185">Reference proteome</keyword>
<name>A0ABV4EVB9_BRAEL</name>
<dbReference type="GeneID" id="92956484"/>
<dbReference type="EMBL" id="JBGBZA010000002">
    <property type="protein sequence ID" value="MEY9315098.1"/>
    <property type="molecule type" value="Genomic_DNA"/>
</dbReference>
<sequence length="159" mass="18217">MVDVVVPDKNLQRITSLAVQRTLNEQEPALSVTERAALPFQYIRGTAADRQRRGSFSRGATSTRPRFHPTMSLEKGPAGPIYKAQGQSIHHTYALISAMQDAIADRENYIRRFSHGEIMAERRRRLDREREKRFPKNLHRCRVANSLQQAQSTALPDDY</sequence>
<organism evidence="2 3">
    <name type="scientific">Bradyrhizobium elkanii</name>
    <dbReference type="NCBI Taxonomy" id="29448"/>
    <lineage>
        <taxon>Bacteria</taxon>
        <taxon>Pseudomonadati</taxon>
        <taxon>Pseudomonadota</taxon>
        <taxon>Alphaproteobacteria</taxon>
        <taxon>Hyphomicrobiales</taxon>
        <taxon>Nitrobacteraceae</taxon>
        <taxon>Bradyrhizobium</taxon>
    </lineage>
</organism>
<comment type="caution">
    <text evidence="2">The sequence shown here is derived from an EMBL/GenBank/DDBJ whole genome shotgun (WGS) entry which is preliminary data.</text>
</comment>
<feature type="region of interest" description="Disordered" evidence="1">
    <location>
        <begin position="49"/>
        <end position="78"/>
    </location>
</feature>
<protein>
    <submittedName>
        <fullName evidence="2">Uncharacterized protein</fullName>
    </submittedName>
</protein>
<evidence type="ECO:0000313" key="2">
    <source>
        <dbReference type="EMBL" id="MEY9315098.1"/>
    </source>
</evidence>
<dbReference type="Proteomes" id="UP001565471">
    <property type="component" value="Unassembled WGS sequence"/>
</dbReference>
<reference evidence="2 3" key="1">
    <citation type="submission" date="2024-07" db="EMBL/GenBank/DDBJ databases">
        <title>Genomic Encyclopedia of Type Strains, Phase V (KMG-V): Genome sequencing to study the core and pangenomes of soil and plant-associated prokaryotes.</title>
        <authorList>
            <person name="Whitman W."/>
        </authorList>
    </citation>
    <scope>NUCLEOTIDE SEQUENCE [LARGE SCALE GENOMIC DNA]</scope>
    <source>
        <strain evidence="2 3">USDA 415</strain>
    </source>
</reference>
<evidence type="ECO:0000256" key="1">
    <source>
        <dbReference type="SAM" id="MobiDB-lite"/>
    </source>
</evidence>
<proteinExistence type="predicted"/>
<accession>A0ABV4EVB9</accession>
<gene>
    <name evidence="2" type="ORF">ABIF29_001897</name>
</gene>
<dbReference type="RefSeq" id="WP_162136744.1">
    <property type="nucleotide sequence ID" value="NZ_BJNL01000009.1"/>
</dbReference>